<comment type="similarity">
    <text evidence="1">Belongs to the ROK (NagC/XylR) family.</text>
</comment>
<accession>A0A7W7W1N9</accession>
<dbReference type="Proteomes" id="UP000523007">
    <property type="component" value="Unassembled WGS sequence"/>
</dbReference>
<name>A0A7W7W1N9_9ACTN</name>
<keyword evidence="2" id="KW-0418">Kinase</keyword>
<evidence type="ECO:0000313" key="2">
    <source>
        <dbReference type="EMBL" id="MBB4931182.1"/>
    </source>
</evidence>
<proteinExistence type="inferred from homology"/>
<protein>
    <submittedName>
        <fullName evidence="2">Glucokinase</fullName>
        <ecNumber evidence="2">2.7.1.2</ecNumber>
    </submittedName>
</protein>
<reference evidence="2 3" key="1">
    <citation type="submission" date="2020-08" db="EMBL/GenBank/DDBJ databases">
        <title>Sequencing the genomes of 1000 actinobacteria strains.</title>
        <authorList>
            <person name="Klenk H.-P."/>
        </authorList>
    </citation>
    <scope>NUCLEOTIDE SEQUENCE [LARGE SCALE GENOMIC DNA]</scope>
    <source>
        <strain evidence="2 3">DSM 102030</strain>
    </source>
</reference>
<dbReference type="EC" id="2.7.1.2" evidence="2"/>
<comment type="caution">
    <text evidence="2">The sequence shown here is derived from an EMBL/GenBank/DDBJ whole genome shotgun (WGS) entry which is preliminary data.</text>
</comment>
<dbReference type="AlphaFoldDB" id="A0A7W7W1N9"/>
<dbReference type="EMBL" id="JACHJT010000001">
    <property type="protein sequence ID" value="MBB4931182.1"/>
    <property type="molecule type" value="Genomic_DNA"/>
</dbReference>
<dbReference type="PROSITE" id="PS01125">
    <property type="entry name" value="ROK"/>
    <property type="match status" value="1"/>
</dbReference>
<dbReference type="InterPro" id="IPR049874">
    <property type="entry name" value="ROK_cs"/>
</dbReference>
<dbReference type="InterPro" id="IPR043129">
    <property type="entry name" value="ATPase_NBD"/>
</dbReference>
<keyword evidence="3" id="KW-1185">Reference proteome</keyword>
<dbReference type="PANTHER" id="PTHR18964:SF169">
    <property type="entry name" value="N-ACETYLMANNOSAMINE KINASE"/>
    <property type="match status" value="1"/>
</dbReference>
<dbReference type="RefSeq" id="WP_184577001.1">
    <property type="nucleotide sequence ID" value="NZ_JACHJT010000001.1"/>
</dbReference>
<dbReference type="Gene3D" id="3.30.420.40">
    <property type="match status" value="2"/>
</dbReference>
<dbReference type="SUPFAM" id="SSF53067">
    <property type="entry name" value="Actin-like ATPase domain"/>
    <property type="match status" value="1"/>
</dbReference>
<dbReference type="InterPro" id="IPR000600">
    <property type="entry name" value="ROK"/>
</dbReference>
<dbReference type="GO" id="GO:0004340">
    <property type="term" value="F:glucokinase activity"/>
    <property type="evidence" value="ECO:0007669"/>
    <property type="project" value="UniProtKB-EC"/>
</dbReference>
<evidence type="ECO:0000256" key="1">
    <source>
        <dbReference type="ARBA" id="ARBA00006479"/>
    </source>
</evidence>
<organism evidence="2 3">
    <name type="scientific">Lipingzhangella halophila</name>
    <dbReference type="NCBI Taxonomy" id="1783352"/>
    <lineage>
        <taxon>Bacteria</taxon>
        <taxon>Bacillati</taxon>
        <taxon>Actinomycetota</taxon>
        <taxon>Actinomycetes</taxon>
        <taxon>Streptosporangiales</taxon>
        <taxon>Nocardiopsidaceae</taxon>
        <taxon>Lipingzhangella</taxon>
    </lineage>
</organism>
<evidence type="ECO:0000313" key="3">
    <source>
        <dbReference type="Proteomes" id="UP000523007"/>
    </source>
</evidence>
<dbReference type="Pfam" id="PF00480">
    <property type="entry name" value="ROK"/>
    <property type="match status" value="1"/>
</dbReference>
<keyword evidence="2" id="KW-0808">Transferase</keyword>
<gene>
    <name evidence="2" type="ORF">F4561_002002</name>
</gene>
<sequence>MNAADQAVIGVDIGGTTILAAAVLPDGTASRHHTVPTPRTGGGDEVWEGVASAIDAALEDTSGAARGIGIASAGPLDRDQGTVSPVNIPAWRDYPLLKRARERYPGVAVAFDGDGLCMALGEHRYGAGRGSSATLGIVVSTGVGGGVVLDGRLYRGPSGNAGHIGHAIAEPDGEQCPCGSRGCVEVVASGPSMVRWALEHGWSAPGPNPDARALAESARAGGTVALRAFERSGRALGIAIVNAAALTDLDRVVVGGGVAQSGRLIFDPIRSTVAEYASMDFLRRLEVRASTLGQLAGLLGASELV</sequence>
<dbReference type="PANTHER" id="PTHR18964">
    <property type="entry name" value="ROK (REPRESSOR, ORF, KINASE) FAMILY"/>
    <property type="match status" value="1"/>
</dbReference>